<protein>
    <submittedName>
        <fullName evidence="9">Mov34/MPN/PAD-1 family protein</fullName>
    </submittedName>
</protein>
<comment type="caution">
    <text evidence="9">The sequence shown here is derived from an EMBL/GenBank/DDBJ whole genome shotgun (WGS) entry which is preliminary data.</text>
</comment>
<dbReference type="PANTHER" id="PTHR34858:SF1">
    <property type="entry name" value="CYSO-CYSTEINE PEPTIDASE"/>
    <property type="match status" value="1"/>
</dbReference>
<dbReference type="GO" id="GO:0008270">
    <property type="term" value="F:zinc ion binding"/>
    <property type="evidence" value="ECO:0007669"/>
    <property type="project" value="TreeGrafter"/>
</dbReference>
<evidence type="ECO:0000256" key="4">
    <source>
        <dbReference type="ARBA" id="ARBA00022801"/>
    </source>
</evidence>
<keyword evidence="4" id="KW-0378">Hydrolase</keyword>
<keyword evidence="6" id="KW-0862">Zinc</keyword>
<keyword evidence="2" id="KW-0645">Protease</keyword>
<dbReference type="SUPFAM" id="SSF54001">
    <property type="entry name" value="Cysteine proteinases"/>
    <property type="match status" value="1"/>
</dbReference>
<sequence length="238" mass="26788">MFEEFEAQIMQQAAEAYPFEGVWLITSAGCRQAVNTHENPQHYFSISEADSRRAMAEGLLAVVHSHPGGVAAPSAADMQGQINTAVPWGVLSTDGVASSRIAWWGRGVPKQPLIGRKFRHGISDCYTLIKDCFEIDRGVELPEFPRDWGWWENSQNLFIEGFASAGFIRVDAEDARPGDVWLAQIHTDVVCHGGILLEDDLILHQLGSRRPVDDSRLSVREPLFRYYKHITHWLRYVG</sequence>
<evidence type="ECO:0000313" key="10">
    <source>
        <dbReference type="Proteomes" id="UP001158500"/>
    </source>
</evidence>
<reference evidence="9" key="1">
    <citation type="submission" date="2022-09" db="EMBL/GenBank/DDBJ databases">
        <title>Intensive care unit water sources are persistently colonized with multi-drug resistant bacteria and are the site of extensive horizontal gene transfer of antibiotic resistance genes.</title>
        <authorList>
            <person name="Diorio-Toth L."/>
        </authorList>
    </citation>
    <scope>NUCLEOTIDE SEQUENCE</scope>
    <source>
        <strain evidence="9">GD03947</strain>
    </source>
</reference>
<evidence type="ECO:0000256" key="1">
    <source>
        <dbReference type="ARBA" id="ARBA00007074"/>
    </source>
</evidence>
<dbReference type="GO" id="GO:0008235">
    <property type="term" value="F:metalloexopeptidase activity"/>
    <property type="evidence" value="ECO:0007669"/>
    <property type="project" value="TreeGrafter"/>
</dbReference>
<evidence type="ECO:0000256" key="6">
    <source>
        <dbReference type="ARBA" id="ARBA00022833"/>
    </source>
</evidence>
<dbReference type="SUPFAM" id="SSF102712">
    <property type="entry name" value="JAB1/MPN domain"/>
    <property type="match status" value="1"/>
</dbReference>
<dbReference type="Proteomes" id="UP001158500">
    <property type="component" value="Unassembled WGS sequence"/>
</dbReference>
<organism evidence="9 10">
    <name type="scientific">Stutzerimonas stutzeri</name>
    <name type="common">Pseudomonas stutzeri</name>
    <dbReference type="NCBI Taxonomy" id="316"/>
    <lineage>
        <taxon>Bacteria</taxon>
        <taxon>Pseudomonadati</taxon>
        <taxon>Pseudomonadota</taxon>
        <taxon>Gammaproteobacteria</taxon>
        <taxon>Pseudomonadales</taxon>
        <taxon>Pseudomonadaceae</taxon>
        <taxon>Stutzerimonas</taxon>
    </lineage>
</organism>
<keyword evidence="3" id="KW-0479">Metal-binding</keyword>
<evidence type="ECO:0000313" key="9">
    <source>
        <dbReference type="EMBL" id="MDH1237245.1"/>
    </source>
</evidence>
<dbReference type="RefSeq" id="WP_068506490.1">
    <property type="nucleotide sequence ID" value="NZ_JAOCAE010000009.1"/>
</dbReference>
<dbReference type="InterPro" id="IPR000064">
    <property type="entry name" value="NLP_P60_dom"/>
</dbReference>
<name>A0AA42PBY8_STUST</name>
<dbReference type="PROSITE" id="PS51935">
    <property type="entry name" value="NLPC_P60"/>
    <property type="match status" value="1"/>
</dbReference>
<gene>
    <name evidence="9" type="ORF">N5C32_14495</name>
</gene>
<dbReference type="GO" id="GO:0006508">
    <property type="term" value="P:proteolysis"/>
    <property type="evidence" value="ECO:0007669"/>
    <property type="project" value="UniProtKB-KW"/>
</dbReference>
<dbReference type="Gene3D" id="3.90.1720.10">
    <property type="entry name" value="endopeptidase domain like (from Nostoc punctiforme)"/>
    <property type="match status" value="1"/>
</dbReference>
<keyword evidence="7" id="KW-0482">Metalloprotease</keyword>
<evidence type="ECO:0000256" key="7">
    <source>
        <dbReference type="ARBA" id="ARBA00023049"/>
    </source>
</evidence>
<dbReference type="Gene3D" id="3.40.140.10">
    <property type="entry name" value="Cytidine Deaminase, domain 2"/>
    <property type="match status" value="1"/>
</dbReference>
<dbReference type="AlphaFoldDB" id="A0AA42PBY8"/>
<dbReference type="Pfam" id="PF14464">
    <property type="entry name" value="Prok-JAB"/>
    <property type="match status" value="1"/>
</dbReference>
<dbReference type="EMBL" id="JAOCAE010000009">
    <property type="protein sequence ID" value="MDH1237245.1"/>
    <property type="molecule type" value="Genomic_DNA"/>
</dbReference>
<keyword evidence="5" id="KW-0788">Thiol protease</keyword>
<comment type="similarity">
    <text evidence="1">Belongs to the peptidase C40 family.</text>
</comment>
<dbReference type="GO" id="GO:0008234">
    <property type="term" value="F:cysteine-type peptidase activity"/>
    <property type="evidence" value="ECO:0007669"/>
    <property type="project" value="UniProtKB-KW"/>
</dbReference>
<evidence type="ECO:0000259" key="8">
    <source>
        <dbReference type="PROSITE" id="PS51935"/>
    </source>
</evidence>
<proteinExistence type="inferred from homology"/>
<dbReference type="InterPro" id="IPR051929">
    <property type="entry name" value="VirAsm_ModProt"/>
</dbReference>
<dbReference type="InterPro" id="IPR028090">
    <property type="entry name" value="JAB_dom_prok"/>
</dbReference>
<dbReference type="PANTHER" id="PTHR34858">
    <property type="entry name" value="CYSO-CYSTEINE PEPTIDASE"/>
    <property type="match status" value="1"/>
</dbReference>
<evidence type="ECO:0000256" key="5">
    <source>
        <dbReference type="ARBA" id="ARBA00022807"/>
    </source>
</evidence>
<feature type="domain" description="NlpC/P60" evidence="8">
    <location>
        <begin position="90"/>
        <end position="238"/>
    </location>
</feature>
<evidence type="ECO:0000256" key="2">
    <source>
        <dbReference type="ARBA" id="ARBA00022670"/>
    </source>
</evidence>
<accession>A0AA42PBY8</accession>
<dbReference type="InterPro" id="IPR038765">
    <property type="entry name" value="Papain-like_cys_pep_sf"/>
</dbReference>
<evidence type="ECO:0000256" key="3">
    <source>
        <dbReference type="ARBA" id="ARBA00022723"/>
    </source>
</evidence>